<dbReference type="GO" id="GO:0006265">
    <property type="term" value="P:DNA topological change"/>
    <property type="evidence" value="ECO:0007669"/>
    <property type="project" value="UniProtKB-UniRule"/>
</dbReference>
<evidence type="ECO:0000256" key="1">
    <source>
        <dbReference type="ARBA" id="ARBA00000213"/>
    </source>
</evidence>
<dbReference type="SMART" id="SM00493">
    <property type="entry name" value="TOPRIM"/>
    <property type="match status" value="1"/>
</dbReference>
<evidence type="ECO:0000256" key="5">
    <source>
        <dbReference type="ARBA" id="ARBA00022842"/>
    </source>
</evidence>
<dbReference type="PROSITE" id="PS00396">
    <property type="entry name" value="TOPO_IA_1"/>
    <property type="match status" value="1"/>
</dbReference>
<keyword evidence="5" id="KW-0460">Magnesium</keyword>
<dbReference type="InterPro" id="IPR000380">
    <property type="entry name" value="Topo_IA"/>
</dbReference>
<dbReference type="Gene3D" id="1.10.290.10">
    <property type="entry name" value="Topoisomerase I, domain 4"/>
    <property type="match status" value="1"/>
</dbReference>
<proteinExistence type="inferred from homology"/>
<evidence type="ECO:0000256" key="8">
    <source>
        <dbReference type="ARBA" id="ARBA00023235"/>
    </source>
</evidence>
<keyword evidence="6 9" id="KW-0799">Topoisomerase</keyword>
<evidence type="ECO:0000256" key="9">
    <source>
        <dbReference type="HAMAP-Rule" id="MF_00952"/>
    </source>
</evidence>
<evidence type="ECO:0000259" key="11">
    <source>
        <dbReference type="PROSITE" id="PS52039"/>
    </source>
</evidence>
<dbReference type="InterPro" id="IPR034144">
    <property type="entry name" value="TOPRIM_TopoIII"/>
</dbReference>
<dbReference type="PROSITE" id="PS50880">
    <property type="entry name" value="TOPRIM"/>
    <property type="match status" value="1"/>
</dbReference>
<keyword evidence="4" id="KW-0862">Zinc</keyword>
<dbReference type="InterPro" id="IPR013824">
    <property type="entry name" value="Topo_IA_cen_sub1"/>
</dbReference>
<dbReference type="KEGG" id="nvn:NVIE_020340"/>
<comment type="catalytic activity">
    <reaction evidence="1 9">
        <text>ATP-independent breakage of single-stranded DNA, followed by passage and rejoining.</text>
        <dbReference type="EC" id="5.6.2.1"/>
    </reaction>
</comment>
<evidence type="ECO:0000256" key="6">
    <source>
        <dbReference type="ARBA" id="ARBA00023029"/>
    </source>
</evidence>
<dbReference type="PROSITE" id="PS52039">
    <property type="entry name" value="TOPO_IA_2"/>
    <property type="match status" value="1"/>
</dbReference>
<dbReference type="Gene3D" id="2.70.20.10">
    <property type="entry name" value="Topoisomerase I, domain 3"/>
    <property type="match status" value="1"/>
</dbReference>
<dbReference type="InterPro" id="IPR013825">
    <property type="entry name" value="Topo_IA_cen_sub2"/>
</dbReference>
<dbReference type="InterPro" id="IPR028612">
    <property type="entry name" value="Topoisom_1_IA"/>
</dbReference>
<dbReference type="Pfam" id="PF01131">
    <property type="entry name" value="Topoisom_bac"/>
    <property type="match status" value="1"/>
</dbReference>
<comment type="similarity">
    <text evidence="2 9">Belongs to the type IA topoisomerase family.</text>
</comment>
<dbReference type="InterPro" id="IPR023405">
    <property type="entry name" value="Topo_IA_core_domain"/>
</dbReference>
<feature type="site" description="Interaction with DNA" evidence="9">
    <location>
        <position position="512"/>
    </location>
</feature>
<reference evidence="12 13" key="1">
    <citation type="journal article" date="2014" name="Int. J. Syst. Evol. Microbiol.">
        <title>Nitrososphaera viennensis gen. nov., sp. nov., an aerobic and mesophilic, ammonia-oxidizing archaeon from soil and a member of the archaeal phylum Thaumarchaeota.</title>
        <authorList>
            <person name="Stieglmeier M."/>
            <person name="Klingl A."/>
            <person name="Alves R.J."/>
            <person name="Rittmann S.K."/>
            <person name="Melcher M."/>
            <person name="Leisch N."/>
            <person name="Schleper C."/>
        </authorList>
    </citation>
    <scope>NUCLEOTIDE SEQUENCE [LARGE SCALE GENOMIC DNA]</scope>
    <source>
        <strain evidence="12">EN76</strain>
    </source>
</reference>
<dbReference type="PANTHER" id="PTHR11390:SF26">
    <property type="entry name" value="DNA TOPOISOMERASE 1"/>
    <property type="match status" value="1"/>
</dbReference>
<dbReference type="SMART" id="SM00437">
    <property type="entry name" value="TOP1Ac"/>
    <property type="match status" value="1"/>
</dbReference>
<evidence type="ECO:0000256" key="2">
    <source>
        <dbReference type="ARBA" id="ARBA00009446"/>
    </source>
</evidence>
<dbReference type="HAMAP" id="MF_00952">
    <property type="entry name" value="Topoisom_1_prok"/>
    <property type="match status" value="1"/>
</dbReference>
<dbReference type="GO" id="GO:0006281">
    <property type="term" value="P:DNA repair"/>
    <property type="evidence" value="ECO:0007669"/>
    <property type="project" value="TreeGrafter"/>
</dbReference>
<dbReference type="OrthoDB" id="30963at2157"/>
<comment type="subunit">
    <text evidence="9">Monomer.</text>
</comment>
<sequence>MYTLVVCEKPDAARRIASALGSARESRAAGSISVFDVTYAGRNYKVCSASGHLYGLVDRTKNRSVYPVLDLEWAPIDDGKKGKGAAARAARFINAISLLARGADSFIHACDYDQEGEVIGHSILQYACGGKYEKSLRAKFSTLTDDEVKEAFATLAKPSKGLAEAGRSRHMLDFIYGVNLSRALAQSFKAGSNNNGYRNLSIGRVQGPTLAFAADRELEIRLHVPDPYWVLSADFEKDGQVVRARYEKPRIEKLAEARAILDACIGRDGAVSKVSTKKVVLRSPTPFNTGDLQREAYRLFRLSPGYTLAIAEKLYLRALISYPRTSSQKLPPSINYAKILSGLAGVSLYSQPASTLLSRGRLVPNEGPMADPAHPAIYPTGIAPRLSGLEFKVYDLIAKRFLATFGDPAVTERTDVSINVNNHIFLAEGRAVLYDGWMAFYRPYASSLEQSTTVLPVLHEGDVLANKQVTMEEKFTQPPWRYSQASLLAKMEEEKIGTKATRADTIATLFKRNYIAAAKRGGGIEATDLGFAVVESMREHAPTIVSTELTRLMEEQLEGVEQGMKEPADVIEYAVERLVESLAAFREQGATIGRQIGSAAAAAQPNVVVIIGGCPVCKKGQLRIIKSRTTKKRFVGCSNYASGGCRASAPLPQKGGIRVSKTTCRCGWPIISVAFGRGKRWNTCVNMQCPYKEEKKG</sequence>
<dbReference type="InterPro" id="IPR006171">
    <property type="entry name" value="TOPRIM_dom"/>
</dbReference>
<comment type="caution">
    <text evidence="9">Lacks conserved residue(s) required for the propagation of feature annotation.</text>
</comment>
<evidence type="ECO:0000256" key="7">
    <source>
        <dbReference type="ARBA" id="ARBA00023125"/>
    </source>
</evidence>
<dbReference type="Gene3D" id="3.40.50.140">
    <property type="match status" value="1"/>
</dbReference>
<dbReference type="InterPro" id="IPR003601">
    <property type="entry name" value="Topo_IA_2"/>
</dbReference>
<evidence type="ECO:0000259" key="10">
    <source>
        <dbReference type="PROSITE" id="PS50880"/>
    </source>
</evidence>
<dbReference type="SUPFAM" id="SSF56712">
    <property type="entry name" value="Prokaryotic type I DNA topoisomerase"/>
    <property type="match status" value="1"/>
</dbReference>
<dbReference type="GO" id="GO:0003917">
    <property type="term" value="F:DNA topoisomerase type I (single strand cut, ATP-independent) activity"/>
    <property type="evidence" value="ECO:0007669"/>
    <property type="project" value="UniProtKB-UniRule"/>
</dbReference>
<dbReference type="CDD" id="cd00186">
    <property type="entry name" value="TOP1Ac"/>
    <property type="match status" value="1"/>
</dbReference>
<dbReference type="RefSeq" id="WP_075055085.1">
    <property type="nucleotide sequence ID" value="NZ_CP007536.1"/>
</dbReference>
<dbReference type="PANTHER" id="PTHR11390">
    <property type="entry name" value="PROKARYOTIC DNA TOPOISOMERASE"/>
    <property type="match status" value="1"/>
</dbReference>
<evidence type="ECO:0000256" key="4">
    <source>
        <dbReference type="ARBA" id="ARBA00022833"/>
    </source>
</evidence>
<dbReference type="EMBL" id="CP007536">
    <property type="protein sequence ID" value="AIC16291.1"/>
    <property type="molecule type" value="Genomic_DNA"/>
</dbReference>
<dbReference type="Gene3D" id="1.10.460.10">
    <property type="entry name" value="Topoisomerase I, domain 2"/>
    <property type="match status" value="1"/>
</dbReference>
<feature type="domain" description="Topo IA-type catalytic" evidence="11">
    <location>
        <begin position="159"/>
        <end position="582"/>
    </location>
</feature>
<dbReference type="InterPro" id="IPR003602">
    <property type="entry name" value="Topo_IA_DNA-bd_dom"/>
</dbReference>
<keyword evidence="3" id="KW-0479">Metal-binding</keyword>
<dbReference type="GO" id="GO:0046872">
    <property type="term" value="F:metal ion binding"/>
    <property type="evidence" value="ECO:0007669"/>
    <property type="project" value="UniProtKB-KW"/>
</dbReference>
<dbReference type="GO" id="GO:0006310">
    <property type="term" value="P:DNA recombination"/>
    <property type="evidence" value="ECO:0007669"/>
    <property type="project" value="TreeGrafter"/>
</dbReference>
<dbReference type="Pfam" id="PF01751">
    <property type="entry name" value="Toprim"/>
    <property type="match status" value="1"/>
</dbReference>
<dbReference type="InterPro" id="IPR013826">
    <property type="entry name" value="Topo_IA_cen_sub3"/>
</dbReference>
<feature type="site" description="Interaction with DNA" evidence="9">
    <location>
        <position position="173"/>
    </location>
</feature>
<organism evidence="12 13">
    <name type="scientific">Nitrososphaera viennensis EN76</name>
    <dbReference type="NCBI Taxonomy" id="926571"/>
    <lineage>
        <taxon>Archaea</taxon>
        <taxon>Nitrososphaerota</taxon>
        <taxon>Nitrososphaeria</taxon>
        <taxon>Nitrososphaerales</taxon>
        <taxon>Nitrososphaeraceae</taxon>
        <taxon>Nitrososphaera</taxon>
    </lineage>
</organism>
<evidence type="ECO:0000256" key="3">
    <source>
        <dbReference type="ARBA" id="ARBA00022723"/>
    </source>
</evidence>
<accession>A0A060HRZ8</accession>
<feature type="domain" description="Toprim" evidence="10">
    <location>
        <begin position="2"/>
        <end position="148"/>
    </location>
</feature>
<dbReference type="AlphaFoldDB" id="A0A060HRZ8"/>
<feature type="region of interest" description="Interaction with DNA" evidence="9">
    <location>
        <begin position="201"/>
        <end position="206"/>
    </location>
</feature>
<dbReference type="PRINTS" id="PR00417">
    <property type="entry name" value="PRTPISMRASEI"/>
</dbReference>
<protein>
    <recommendedName>
        <fullName evidence="9">DNA topoisomerase 1</fullName>
        <ecNumber evidence="9">5.6.2.1</ecNumber>
    </recommendedName>
    <alternativeName>
        <fullName evidence="9">DNA topoisomerase I</fullName>
    </alternativeName>
</protein>
<dbReference type="NCBIfam" id="TIGR01057">
    <property type="entry name" value="topA_arch"/>
    <property type="match status" value="1"/>
</dbReference>
<feature type="site" description="Interaction with DNA" evidence="9">
    <location>
        <position position="169"/>
    </location>
</feature>
<evidence type="ECO:0000313" key="12">
    <source>
        <dbReference type="EMBL" id="AIC16291.1"/>
    </source>
</evidence>
<dbReference type="STRING" id="926571.NVIE_020340"/>
<name>A0A060HRZ8_9ARCH</name>
<feature type="site" description="Interaction with DNA" evidence="9">
    <location>
        <position position="324"/>
    </location>
</feature>
<keyword evidence="7 9" id="KW-0238">DNA-binding</keyword>
<dbReference type="Proteomes" id="UP000027093">
    <property type="component" value="Chromosome"/>
</dbReference>
<dbReference type="SMART" id="SM00436">
    <property type="entry name" value="TOP1Bc"/>
    <property type="match status" value="1"/>
</dbReference>
<dbReference type="InterPro" id="IPR013497">
    <property type="entry name" value="Topo_IA_cen"/>
</dbReference>
<feature type="active site" description="O-(5'-phospho-DNA)-tyrosine intermediate" evidence="9">
    <location>
        <position position="322"/>
    </location>
</feature>
<dbReference type="HOGENOM" id="CLU_002929_5_2_2"/>
<dbReference type="InterPro" id="IPR005739">
    <property type="entry name" value="TopoI_arch"/>
</dbReference>
<dbReference type="InterPro" id="IPR023406">
    <property type="entry name" value="Topo_IA_AS"/>
</dbReference>
<gene>
    <name evidence="9 12" type="primary">topA</name>
    <name evidence="12" type="ORF">NVIE_020340</name>
</gene>
<dbReference type="CDD" id="cd03362">
    <property type="entry name" value="TOPRIM_TopoIA_TopoIII"/>
    <property type="match status" value="1"/>
</dbReference>
<keyword evidence="8 9" id="KW-0413">Isomerase</keyword>
<comment type="function">
    <text evidence="9">Releases the supercoiling and torsional tension of DNA, which is introduced during the DNA replication and transcription, by transiently cleaving and rejoining one strand of the DNA duplex. Introduces a single-strand break via transesterification at a target site in duplex DNA. The scissile phosphodiester is attacked by the catalytic tyrosine of the enzyme, resulting in the formation of a DNA-(5'-phosphotyrosyl)-enzyme intermediate and the expulsion of a 3'-OH DNA strand. The free DNA strand then undergoes passage around the unbroken strand, thus removing DNA supercoils. Finally, in the religation step, the DNA 3'-OH attacks the covalent intermediate to expel the active-site tyrosine and restore the DNA phosphodiester backbone.</text>
</comment>
<evidence type="ECO:0000313" key="13">
    <source>
        <dbReference type="Proteomes" id="UP000027093"/>
    </source>
</evidence>
<dbReference type="GO" id="GO:0003677">
    <property type="term" value="F:DNA binding"/>
    <property type="evidence" value="ECO:0007669"/>
    <property type="project" value="UniProtKB-KW"/>
</dbReference>
<dbReference type="GeneID" id="74947271"/>
<dbReference type="EC" id="5.6.2.1" evidence="9"/>
<keyword evidence="13" id="KW-1185">Reference proteome</keyword>
<feature type="site" description="Interaction with DNA" evidence="9">
    <location>
        <position position="52"/>
    </location>
</feature>